<dbReference type="FunFam" id="3.40.50.300:FF:000032">
    <property type="entry name" value="Export ABC transporter ATP-binding protein"/>
    <property type="match status" value="1"/>
</dbReference>
<dbReference type="Pfam" id="PF02687">
    <property type="entry name" value="FtsX"/>
    <property type="match status" value="1"/>
</dbReference>
<dbReference type="Proteomes" id="UP000515928">
    <property type="component" value="Chromosome"/>
</dbReference>
<dbReference type="GO" id="GO:0016887">
    <property type="term" value="F:ATP hydrolysis activity"/>
    <property type="evidence" value="ECO:0007669"/>
    <property type="project" value="InterPro"/>
</dbReference>
<dbReference type="PROSITE" id="PS00211">
    <property type="entry name" value="ABC_TRANSPORTER_1"/>
    <property type="match status" value="1"/>
</dbReference>
<organism evidence="12 13">
    <name type="scientific">Erysipelothrix inopinata</name>
    <dbReference type="NCBI Taxonomy" id="225084"/>
    <lineage>
        <taxon>Bacteria</taxon>
        <taxon>Bacillati</taxon>
        <taxon>Bacillota</taxon>
        <taxon>Erysipelotrichia</taxon>
        <taxon>Erysipelotrichales</taxon>
        <taxon>Erysipelotrichaceae</taxon>
        <taxon>Erysipelothrix</taxon>
    </lineage>
</organism>
<feature type="transmembrane region" description="Helical" evidence="10">
    <location>
        <begin position="838"/>
        <end position="858"/>
    </location>
</feature>
<feature type="transmembrane region" description="Helical" evidence="10">
    <location>
        <begin position="742"/>
        <end position="771"/>
    </location>
</feature>
<feature type="transmembrane region" description="Helical" evidence="10">
    <location>
        <begin position="792"/>
        <end position="818"/>
    </location>
</feature>
<dbReference type="GO" id="GO:0022857">
    <property type="term" value="F:transmembrane transporter activity"/>
    <property type="evidence" value="ECO:0007669"/>
    <property type="project" value="UniProtKB-ARBA"/>
</dbReference>
<dbReference type="CDD" id="cd03255">
    <property type="entry name" value="ABC_MJ0796_LolCDE_FtsE"/>
    <property type="match status" value="1"/>
</dbReference>
<sequence length="875" mass="96887">MLQIKNIYKQYKTGDLIQVALNDVSLNFRDNEFVAILGPSGSGKTTLLNIVGGLDRYDHGDLIINGISTKKYHDRDWDSYRNHSVGFVFQSYNLIPHQSILANVELALTISGISKSERRQRATDVLTKVGLGDQLHKKPNQMSGGQMQRVAIARALVNDPDILLADEPTGALDTETSIQVMKLLQEVANDKLVIMVTHNPELADDYANRIVNLRDGVILSDSNPLELDESHAEEAIHQNLGKASMSFVTALTLSFNNLRTKKARTFLTAFAGSIGIIGIALILSLSNGVNQYIDNVQKDTLSSYPISIESESIDLTTMMTTMMDQNNKNDIEHDLSQVYSNNIATNMMTTMTEQKKQNDLAQFLKYLKEEDTGIDKHVTAIQTGYNLDLQIYSSQADDNLKVNPSAMLQQGQSGPNVPGLSGMMSSQVFQEMIDNPELLGAQYDVLAGRFPDQNAHDEVVLVVDKNNEISDMVLYSLGLMDQKEYKEIVNALATDQKAKESEQKSFSYDEILATKFKLVLNTDIYSFDQQANKWVDKHEDLNFMKPVIENAMDIKVVGILRPNPESSAQSLNGTIAYNHTLTEHVINKINDTEIVKEQKENKDTNVFTGLPFDIENYTETLTIEQVRDWTKTLSEQEQMQFAQLTASMSEAQVIDMVSKQMQASQQEIETYDGNLAKLGVVDLDKPSSINLYPKDFKAKDEIESIIKTYNNKQIEQGNENLTLNYTDIAGLMMSSVSVIINMITYVLVGFVAISLIVSSIMIGIITYISVLERTKEIGILRSIGASKRNISSIFNAETLILGFLSGGFGIGITLLLLIPINAIIESLSGVAGIASLPWQAGVILVLISIFLSMLAGLIPSSKAAKQDPVIALRSE</sequence>
<evidence type="ECO:0000256" key="10">
    <source>
        <dbReference type="SAM" id="Phobius"/>
    </source>
</evidence>
<dbReference type="SMART" id="SM00382">
    <property type="entry name" value="AAA"/>
    <property type="match status" value="1"/>
</dbReference>
<evidence type="ECO:0000256" key="2">
    <source>
        <dbReference type="ARBA" id="ARBA00022448"/>
    </source>
</evidence>
<evidence type="ECO:0000256" key="5">
    <source>
        <dbReference type="ARBA" id="ARBA00022741"/>
    </source>
</evidence>
<proteinExistence type="inferred from homology"/>
<feature type="domain" description="ABC transporter" evidence="11">
    <location>
        <begin position="2"/>
        <end position="240"/>
    </location>
</feature>
<dbReference type="GO" id="GO:0098796">
    <property type="term" value="C:membrane protein complex"/>
    <property type="evidence" value="ECO:0007669"/>
    <property type="project" value="UniProtKB-ARBA"/>
</dbReference>
<dbReference type="PANTHER" id="PTHR42798">
    <property type="entry name" value="LIPOPROTEIN-RELEASING SYSTEM ATP-BINDING PROTEIN LOLD"/>
    <property type="match status" value="1"/>
</dbReference>
<evidence type="ECO:0000256" key="7">
    <source>
        <dbReference type="ARBA" id="ARBA00022989"/>
    </source>
</evidence>
<dbReference type="InterPro" id="IPR027417">
    <property type="entry name" value="P-loop_NTPase"/>
</dbReference>
<comment type="similarity">
    <text evidence="9">Belongs to the ABC transporter superfamily. Macrolide exporter (TC 3.A.1.122) family.</text>
</comment>
<gene>
    <name evidence="12" type="ORF">H9L01_07250</name>
</gene>
<dbReference type="EMBL" id="CP060715">
    <property type="protein sequence ID" value="QNN60163.1"/>
    <property type="molecule type" value="Genomic_DNA"/>
</dbReference>
<evidence type="ECO:0000256" key="3">
    <source>
        <dbReference type="ARBA" id="ARBA00022475"/>
    </source>
</evidence>
<dbReference type="InterPro" id="IPR017871">
    <property type="entry name" value="ABC_transporter-like_CS"/>
</dbReference>
<keyword evidence="13" id="KW-1185">Reference proteome</keyword>
<evidence type="ECO:0000256" key="6">
    <source>
        <dbReference type="ARBA" id="ARBA00022840"/>
    </source>
</evidence>
<dbReference type="PANTHER" id="PTHR42798:SF6">
    <property type="entry name" value="CELL DIVISION ATP-BINDING PROTEIN FTSE"/>
    <property type="match status" value="1"/>
</dbReference>
<dbReference type="KEGG" id="eio:H9L01_07250"/>
<protein>
    <submittedName>
        <fullName evidence="12">ABC transporter ATP-binding protein/permease</fullName>
    </submittedName>
</protein>
<dbReference type="GO" id="GO:0005524">
    <property type="term" value="F:ATP binding"/>
    <property type="evidence" value="ECO:0007669"/>
    <property type="project" value="UniProtKB-KW"/>
</dbReference>
<keyword evidence="6 12" id="KW-0067">ATP-binding</keyword>
<evidence type="ECO:0000313" key="12">
    <source>
        <dbReference type="EMBL" id="QNN60163.1"/>
    </source>
</evidence>
<accession>A0A7G9RX38</accession>
<keyword evidence="4 10" id="KW-0812">Transmembrane</keyword>
<keyword evidence="3" id="KW-1003">Cell membrane</keyword>
<keyword evidence="8 10" id="KW-0472">Membrane</keyword>
<dbReference type="RefSeq" id="WP_187533295.1">
    <property type="nucleotide sequence ID" value="NZ_CBCSHU010000011.1"/>
</dbReference>
<feature type="transmembrane region" description="Helical" evidence="10">
    <location>
        <begin position="266"/>
        <end position="285"/>
    </location>
</feature>
<evidence type="ECO:0000256" key="9">
    <source>
        <dbReference type="ARBA" id="ARBA00038388"/>
    </source>
</evidence>
<name>A0A7G9RX38_9FIRM</name>
<dbReference type="PROSITE" id="PS50893">
    <property type="entry name" value="ABC_TRANSPORTER_2"/>
    <property type="match status" value="1"/>
</dbReference>
<dbReference type="GO" id="GO:0005886">
    <property type="term" value="C:plasma membrane"/>
    <property type="evidence" value="ECO:0007669"/>
    <property type="project" value="UniProtKB-SubCell"/>
</dbReference>
<evidence type="ECO:0000256" key="8">
    <source>
        <dbReference type="ARBA" id="ARBA00023136"/>
    </source>
</evidence>
<comment type="subcellular location">
    <subcellularLocation>
        <location evidence="1">Cell inner membrane</location>
        <topology evidence="1">Multi-pass membrane protein</topology>
    </subcellularLocation>
</comment>
<dbReference type="InterPro" id="IPR003439">
    <property type="entry name" value="ABC_transporter-like_ATP-bd"/>
</dbReference>
<reference evidence="12 13" key="1">
    <citation type="submission" date="2020-08" db="EMBL/GenBank/DDBJ databases">
        <title>Genome sequence of Erysipelothrix inopinata DSM 15511T.</title>
        <authorList>
            <person name="Hyun D.-W."/>
            <person name="Bae J.-W."/>
        </authorList>
    </citation>
    <scope>NUCLEOTIDE SEQUENCE [LARGE SCALE GENOMIC DNA]</scope>
    <source>
        <strain evidence="12 13">DSM 15511</strain>
    </source>
</reference>
<dbReference type="InterPro" id="IPR017911">
    <property type="entry name" value="MacB-like_ATP-bd"/>
</dbReference>
<dbReference type="Pfam" id="PF00005">
    <property type="entry name" value="ABC_tran"/>
    <property type="match status" value="1"/>
</dbReference>
<evidence type="ECO:0000256" key="4">
    <source>
        <dbReference type="ARBA" id="ARBA00022692"/>
    </source>
</evidence>
<dbReference type="Gene3D" id="3.40.50.300">
    <property type="entry name" value="P-loop containing nucleotide triphosphate hydrolases"/>
    <property type="match status" value="1"/>
</dbReference>
<dbReference type="InterPro" id="IPR003838">
    <property type="entry name" value="ABC3_permease_C"/>
</dbReference>
<dbReference type="InterPro" id="IPR003593">
    <property type="entry name" value="AAA+_ATPase"/>
</dbReference>
<evidence type="ECO:0000313" key="13">
    <source>
        <dbReference type="Proteomes" id="UP000515928"/>
    </source>
</evidence>
<keyword evidence="2" id="KW-0813">Transport</keyword>
<evidence type="ECO:0000259" key="11">
    <source>
        <dbReference type="PROSITE" id="PS50893"/>
    </source>
</evidence>
<keyword evidence="7 10" id="KW-1133">Transmembrane helix</keyword>
<dbReference type="SUPFAM" id="SSF52540">
    <property type="entry name" value="P-loop containing nucleoside triphosphate hydrolases"/>
    <property type="match status" value="1"/>
</dbReference>
<dbReference type="AlphaFoldDB" id="A0A7G9RX38"/>
<keyword evidence="5" id="KW-0547">Nucleotide-binding</keyword>
<evidence type="ECO:0000256" key="1">
    <source>
        <dbReference type="ARBA" id="ARBA00004429"/>
    </source>
</evidence>